<evidence type="ECO:0000313" key="2">
    <source>
        <dbReference type="Proteomes" id="UP000197446"/>
    </source>
</evidence>
<comment type="caution">
    <text evidence="1">The sequence shown here is derived from an EMBL/GenBank/DDBJ whole genome shotgun (WGS) entry which is preliminary data.</text>
</comment>
<protein>
    <recommendedName>
        <fullName evidence="3">DUF4259 domain-containing protein</fullName>
    </recommendedName>
</protein>
<keyword evidence="2" id="KW-1185">Reference proteome</keyword>
<dbReference type="EMBL" id="NISI01000007">
    <property type="protein sequence ID" value="OWR02826.1"/>
    <property type="molecule type" value="Genomic_DNA"/>
</dbReference>
<dbReference type="Proteomes" id="UP000197446">
    <property type="component" value="Unassembled WGS sequence"/>
</dbReference>
<dbReference type="AlphaFoldDB" id="A0A254N3Z1"/>
<dbReference type="OrthoDB" id="7594887at2"/>
<gene>
    <name evidence="1" type="ORF">CDO81_18570</name>
</gene>
<sequence length="136" mass="14657">MGAWSHEPFGNDTALDWAAELATVKNLAVIEAAFDAVNEDGEDYLDASAGEEAVAAAQALAGLMSPAILANACPESVQDWARQMAEQPNPALKRKARQALQRVLSESSELRELWEETDDFAAWQDSLRGLQAVIGT</sequence>
<dbReference type="Pfam" id="PF14078">
    <property type="entry name" value="DUF4259"/>
    <property type="match status" value="1"/>
</dbReference>
<dbReference type="RefSeq" id="WP_088484714.1">
    <property type="nucleotide sequence ID" value="NZ_NISI01000007.1"/>
</dbReference>
<dbReference type="InterPro" id="IPR025355">
    <property type="entry name" value="DUF4259"/>
</dbReference>
<name>A0A254N3Z1_9BURK</name>
<organism evidence="1 2">
    <name type="scientific">Roseateles puraquae</name>
    <dbReference type="NCBI Taxonomy" id="431059"/>
    <lineage>
        <taxon>Bacteria</taxon>
        <taxon>Pseudomonadati</taxon>
        <taxon>Pseudomonadota</taxon>
        <taxon>Betaproteobacteria</taxon>
        <taxon>Burkholderiales</taxon>
        <taxon>Sphaerotilaceae</taxon>
        <taxon>Roseateles</taxon>
    </lineage>
</organism>
<accession>A0A254N3Z1</accession>
<reference evidence="1 2" key="1">
    <citation type="journal article" date="2007" name="Int. J. Syst. Evol. Microbiol.">
        <title>Description of Pelomonas aquatica sp. nov. and Pelomonas puraquae sp. nov., isolated from industrial and haemodialysis water.</title>
        <authorList>
            <person name="Gomila M."/>
            <person name="Bowien B."/>
            <person name="Falsen E."/>
            <person name="Moore E.R."/>
            <person name="Lalucat J."/>
        </authorList>
    </citation>
    <scope>NUCLEOTIDE SEQUENCE [LARGE SCALE GENOMIC DNA]</scope>
    <source>
        <strain evidence="1 2">CCUG 52769</strain>
    </source>
</reference>
<evidence type="ECO:0000313" key="1">
    <source>
        <dbReference type="EMBL" id="OWR02826.1"/>
    </source>
</evidence>
<proteinExistence type="predicted"/>
<evidence type="ECO:0008006" key="3">
    <source>
        <dbReference type="Google" id="ProtNLM"/>
    </source>
</evidence>